<reference evidence="1 2" key="1">
    <citation type="submission" date="2023-03" db="EMBL/GenBank/DDBJ databases">
        <authorList>
            <person name="Jones P.T."/>
            <person name="Zarakotas T.R."/>
            <person name="Pitt R.A."/>
            <person name="Hinrichsen E.D."/>
            <person name="Woods I.A."/>
            <person name="Gubitose M.G."/>
            <person name="Lord C.E."/>
            <person name="Wilkes B.M."/>
            <person name="Diggins A.E."/>
            <person name="Parsons M.T."/>
            <person name="Kearns B.S."/>
            <person name="Garlena R.A."/>
            <person name="Russell D.A."/>
            <person name="Jacobs-Sera D."/>
            <person name="Hatfull G.F."/>
        </authorList>
    </citation>
    <scope>NUCLEOTIDE SEQUENCE [LARGE SCALE GENOMIC DNA]</scope>
</reference>
<evidence type="ECO:0000313" key="1">
    <source>
        <dbReference type="EMBL" id="WGH20341.1"/>
    </source>
</evidence>
<sequence>MTPAEALADAATTGSTATVIWSPDAPFPVAPKTGTIETLPGVPGGYLVRDLTRGTTFAFDAYDIADVIFE</sequence>
<dbReference type="Proteomes" id="UP001241023">
    <property type="component" value="Segment"/>
</dbReference>
<protein>
    <submittedName>
        <fullName evidence="1">RNA binding protein</fullName>
    </submittedName>
</protein>
<gene>
    <name evidence="1" type="primary">49</name>
    <name evidence="1" type="ORF">SEA_MAGUCO_49</name>
</gene>
<evidence type="ECO:0000313" key="2">
    <source>
        <dbReference type="Proteomes" id="UP001241023"/>
    </source>
</evidence>
<proteinExistence type="predicted"/>
<dbReference type="EMBL" id="OQ709203">
    <property type="protein sequence ID" value="WGH20341.1"/>
    <property type="molecule type" value="Genomic_DNA"/>
</dbReference>
<name>A0AAF0GFB5_9CAUD</name>
<keyword evidence="2" id="KW-1185">Reference proteome</keyword>
<organism evidence="1 2">
    <name type="scientific">Arthrobacter phage MaGuCo</name>
    <dbReference type="NCBI Taxonomy" id="3038363"/>
    <lineage>
        <taxon>Viruses</taxon>
        <taxon>Duplodnaviria</taxon>
        <taxon>Heunggongvirae</taxon>
        <taxon>Uroviricota</taxon>
        <taxon>Caudoviricetes</taxon>
        <taxon>Casidaviridae</taxon>
        <taxon>Liebevirus</taxon>
        <taxon>Liebevirus maguco</taxon>
    </lineage>
</organism>
<accession>A0AAF0GFB5</accession>